<reference evidence="2" key="1">
    <citation type="submission" date="2019-12" db="EMBL/GenBank/DDBJ databases">
        <authorList>
            <person name="Awala S.I."/>
            <person name="Rhee S.K."/>
        </authorList>
    </citation>
    <scope>NUCLEOTIDE SEQUENCE [LARGE SCALE GENOMIC DNA]</scope>
    <source>
        <strain evidence="2">IM1</strain>
    </source>
</reference>
<dbReference type="AlphaFoldDB" id="A0A858Q554"/>
<dbReference type="KEGG" id="metu:GNH96_02505"/>
<gene>
    <name evidence="1" type="ORF">GNH96_02505</name>
</gene>
<name>A0A858Q554_9GAMM</name>
<keyword evidence="2" id="KW-1185">Reference proteome</keyword>
<dbReference type="Proteomes" id="UP000503004">
    <property type="component" value="Chromosome"/>
</dbReference>
<accession>A0A858Q554</accession>
<organism evidence="1 2">
    <name type="scientific">Methylococcus geothermalis</name>
    <dbReference type="NCBI Taxonomy" id="2681310"/>
    <lineage>
        <taxon>Bacteria</taxon>
        <taxon>Pseudomonadati</taxon>
        <taxon>Pseudomonadota</taxon>
        <taxon>Gammaproteobacteria</taxon>
        <taxon>Methylococcales</taxon>
        <taxon>Methylococcaceae</taxon>
        <taxon>Methylococcus</taxon>
    </lineage>
</organism>
<evidence type="ECO:0000313" key="1">
    <source>
        <dbReference type="EMBL" id="QJD28948.1"/>
    </source>
</evidence>
<sequence length="333" mass="37239">MAIELYFPHDEIDTKNPNFDLAADYLELTAFFSDQSRAFTKDLINATEIGADEDYSDVDEEMTDREEIVSGAIRRIDGRLRALGTSYPFALDENGDVLTYVGQEPSYGQAAYILSLVLSHLKAVSPILDGSTVYPTDAEIVELRKYFQYFATAALAAEVNGRAWSFGHPRPDKSTFHTKLAEIWSVFRDGDIQPAIGVPESPKDDQIDVFAARIHPDGLPGFLLAAAQVATGNNWHEKSLRHHLEKVFPSRWFGQQPVTMMLCYHIIPFARPDDKFFDDCRKLGNVLHRLRVPYRVAEAQGLHDQGIAIEAFDQLAVAVDWVKAYATRGVAAA</sequence>
<evidence type="ECO:0000313" key="2">
    <source>
        <dbReference type="Proteomes" id="UP000503004"/>
    </source>
</evidence>
<dbReference type="EMBL" id="CP046565">
    <property type="protein sequence ID" value="QJD28948.1"/>
    <property type="molecule type" value="Genomic_DNA"/>
</dbReference>
<dbReference type="RefSeq" id="WP_169601984.1">
    <property type="nucleotide sequence ID" value="NZ_CP046565.1"/>
</dbReference>
<proteinExistence type="predicted"/>
<protein>
    <submittedName>
        <fullName evidence="1">Uncharacterized protein</fullName>
    </submittedName>
</protein>